<dbReference type="PANTHER" id="PTHR43386">
    <property type="entry name" value="OLIGOPEPTIDE TRANSPORT SYSTEM PERMEASE PROTEIN APPC"/>
    <property type="match status" value="1"/>
</dbReference>
<evidence type="ECO:0000256" key="7">
    <source>
        <dbReference type="RuleBase" id="RU363032"/>
    </source>
</evidence>
<dbReference type="Proteomes" id="UP001315967">
    <property type="component" value="Chromosome"/>
</dbReference>
<gene>
    <name evidence="9" type="ORF">NRE15_08770</name>
</gene>
<name>A0ABY5P2R1_9LACT</name>
<feature type="domain" description="ABC transmembrane type-1" evidence="8">
    <location>
        <begin position="70"/>
        <end position="259"/>
    </location>
</feature>
<dbReference type="EMBL" id="CP102453">
    <property type="protein sequence ID" value="UUX33008.1"/>
    <property type="molecule type" value="Genomic_DNA"/>
</dbReference>
<comment type="subcellular location">
    <subcellularLocation>
        <location evidence="1 7">Cell membrane</location>
        <topology evidence="1 7">Multi-pass membrane protein</topology>
    </subcellularLocation>
</comment>
<feature type="transmembrane region" description="Helical" evidence="7">
    <location>
        <begin position="73"/>
        <end position="97"/>
    </location>
</feature>
<sequence>MKRQRRNYNLIIGGIIVGLLLITMIISFFYTPYDPNAMITADRFQPPSSQYWFGTDNFGRDIFSRLMQATQTVFQVGISAVSIGLIGGLIIGSLAGYCGGWIDEILMRLMDAILAIPGILFAIMLVSIFEPSLFNTILALGVPRIPSFARIIRGGFLQVKELDFVKSSKIKGASHWHIIRHHILPNITTQIIVMTSLSFSTVVLSEAGLSYLGLGVQPPDPSWGRMLSEAKPYLIQAPWYIMSVGICITILVFGFNLLGDGVRKMQDKRSD</sequence>
<evidence type="ECO:0000256" key="2">
    <source>
        <dbReference type="ARBA" id="ARBA00022448"/>
    </source>
</evidence>
<dbReference type="PROSITE" id="PS50928">
    <property type="entry name" value="ABC_TM1"/>
    <property type="match status" value="1"/>
</dbReference>
<evidence type="ECO:0000259" key="8">
    <source>
        <dbReference type="PROSITE" id="PS50928"/>
    </source>
</evidence>
<protein>
    <submittedName>
        <fullName evidence="9">ABC transporter permease</fullName>
    </submittedName>
</protein>
<feature type="transmembrane region" description="Helical" evidence="7">
    <location>
        <begin position="7"/>
        <end position="30"/>
    </location>
</feature>
<comment type="similarity">
    <text evidence="7">Belongs to the binding-protein-dependent transport system permease family.</text>
</comment>
<evidence type="ECO:0000256" key="6">
    <source>
        <dbReference type="ARBA" id="ARBA00023136"/>
    </source>
</evidence>
<dbReference type="PANTHER" id="PTHR43386:SF1">
    <property type="entry name" value="D,D-DIPEPTIDE TRANSPORT SYSTEM PERMEASE PROTEIN DDPC-RELATED"/>
    <property type="match status" value="1"/>
</dbReference>
<evidence type="ECO:0000256" key="5">
    <source>
        <dbReference type="ARBA" id="ARBA00022989"/>
    </source>
</evidence>
<dbReference type="InterPro" id="IPR035906">
    <property type="entry name" value="MetI-like_sf"/>
</dbReference>
<evidence type="ECO:0000313" key="9">
    <source>
        <dbReference type="EMBL" id="UUX33008.1"/>
    </source>
</evidence>
<evidence type="ECO:0000256" key="3">
    <source>
        <dbReference type="ARBA" id="ARBA00022475"/>
    </source>
</evidence>
<reference evidence="9 10" key="1">
    <citation type="submission" date="2022-08" db="EMBL/GenBank/DDBJ databases">
        <title>Aerococcaceae sp. nov isolated from spoiled eye mask.</title>
        <authorList>
            <person name="Zhou G."/>
            <person name="Xie X.-B."/>
            <person name="Shi Q.-S."/>
            <person name="Wang Y.-S."/>
            <person name="Wen X."/>
            <person name="Peng H."/>
            <person name="Yang X.-J."/>
            <person name="Tao H.-B."/>
            <person name="Huang X.-M."/>
        </authorList>
    </citation>
    <scope>NUCLEOTIDE SEQUENCE [LARGE SCALE GENOMIC DNA]</scope>
    <source>
        <strain evidence="10">DM20194951</strain>
    </source>
</reference>
<keyword evidence="5 7" id="KW-1133">Transmembrane helix</keyword>
<keyword evidence="6 7" id="KW-0472">Membrane</keyword>
<accession>A0ABY5P2R1</accession>
<dbReference type="SUPFAM" id="SSF161098">
    <property type="entry name" value="MetI-like"/>
    <property type="match status" value="1"/>
</dbReference>
<keyword evidence="4 7" id="KW-0812">Transmembrane</keyword>
<feature type="transmembrane region" description="Helical" evidence="7">
    <location>
        <begin position="237"/>
        <end position="259"/>
    </location>
</feature>
<evidence type="ECO:0000256" key="1">
    <source>
        <dbReference type="ARBA" id="ARBA00004651"/>
    </source>
</evidence>
<evidence type="ECO:0000313" key="10">
    <source>
        <dbReference type="Proteomes" id="UP001315967"/>
    </source>
</evidence>
<dbReference type="RefSeq" id="WP_313792508.1">
    <property type="nucleotide sequence ID" value="NZ_CP102453.1"/>
</dbReference>
<dbReference type="InterPro" id="IPR000515">
    <property type="entry name" value="MetI-like"/>
</dbReference>
<dbReference type="CDD" id="cd06261">
    <property type="entry name" value="TM_PBP2"/>
    <property type="match status" value="1"/>
</dbReference>
<evidence type="ECO:0000256" key="4">
    <source>
        <dbReference type="ARBA" id="ARBA00022692"/>
    </source>
</evidence>
<proteinExistence type="inferred from homology"/>
<organism evidence="9 10">
    <name type="scientific">Fundicoccus culcitae</name>
    <dbReference type="NCBI Taxonomy" id="2969821"/>
    <lineage>
        <taxon>Bacteria</taxon>
        <taxon>Bacillati</taxon>
        <taxon>Bacillota</taxon>
        <taxon>Bacilli</taxon>
        <taxon>Lactobacillales</taxon>
        <taxon>Aerococcaceae</taxon>
        <taxon>Fundicoccus</taxon>
    </lineage>
</organism>
<dbReference type="Pfam" id="PF00528">
    <property type="entry name" value="BPD_transp_1"/>
    <property type="match status" value="1"/>
</dbReference>
<keyword evidence="3" id="KW-1003">Cell membrane</keyword>
<keyword evidence="10" id="KW-1185">Reference proteome</keyword>
<feature type="transmembrane region" description="Helical" evidence="7">
    <location>
        <begin position="109"/>
        <end position="129"/>
    </location>
</feature>
<keyword evidence="2 7" id="KW-0813">Transport</keyword>
<dbReference type="Gene3D" id="1.10.3720.10">
    <property type="entry name" value="MetI-like"/>
    <property type="match status" value="1"/>
</dbReference>
<dbReference type="InterPro" id="IPR050366">
    <property type="entry name" value="BP-dependent_transpt_permease"/>
</dbReference>